<dbReference type="Gene3D" id="3.30.200.20">
    <property type="entry name" value="Phosphorylase Kinase, domain 1"/>
    <property type="match status" value="1"/>
</dbReference>
<feature type="domain" description="Protein kinase" evidence="8">
    <location>
        <begin position="60"/>
        <end position="415"/>
    </location>
</feature>
<dbReference type="InterPro" id="IPR017441">
    <property type="entry name" value="Protein_kinase_ATP_BS"/>
</dbReference>
<dbReference type="SUPFAM" id="SSF56112">
    <property type="entry name" value="Protein kinase-like (PK-like)"/>
    <property type="match status" value="1"/>
</dbReference>
<dbReference type="Gene3D" id="1.10.510.10">
    <property type="entry name" value="Transferase(Phosphotransferase) domain 1"/>
    <property type="match status" value="1"/>
</dbReference>
<dbReference type="GO" id="GO:0004674">
    <property type="term" value="F:protein serine/threonine kinase activity"/>
    <property type="evidence" value="ECO:0007669"/>
    <property type="project" value="UniProtKB-KW"/>
</dbReference>
<dbReference type="Pfam" id="PF00069">
    <property type="entry name" value="Pkinase"/>
    <property type="match status" value="1"/>
</dbReference>
<dbReference type="KEGG" id="chig:CH63R_02094"/>
<evidence type="ECO:0000313" key="10">
    <source>
        <dbReference type="Proteomes" id="UP000092177"/>
    </source>
</evidence>
<keyword evidence="3 6" id="KW-0547">Nucleotide-binding</keyword>
<comment type="caution">
    <text evidence="9">The sequence shown here is derived from an EMBL/GenBank/DDBJ whole genome shotgun (WGS) entry which is preliminary data.</text>
</comment>
<evidence type="ECO:0000256" key="4">
    <source>
        <dbReference type="ARBA" id="ARBA00022777"/>
    </source>
</evidence>
<gene>
    <name evidence="9" type="ORF">CH63R_02094</name>
</gene>
<dbReference type="GO" id="GO:0043484">
    <property type="term" value="P:regulation of RNA splicing"/>
    <property type="evidence" value="ECO:0007669"/>
    <property type="project" value="TreeGrafter"/>
</dbReference>
<evidence type="ECO:0000259" key="8">
    <source>
        <dbReference type="PROSITE" id="PS50011"/>
    </source>
</evidence>
<reference evidence="10" key="1">
    <citation type="journal article" date="2017" name="BMC Genomics">
        <title>Gapless genome assembly of Colletotrichum higginsianum reveals chromosome structure and association of transposable elements with secondary metabolite gene clusters.</title>
        <authorList>
            <person name="Dallery J.-F."/>
            <person name="Lapalu N."/>
            <person name="Zampounis A."/>
            <person name="Pigne S."/>
            <person name="Luyten I."/>
            <person name="Amselem J."/>
            <person name="Wittenberg A.H.J."/>
            <person name="Zhou S."/>
            <person name="de Queiroz M.V."/>
            <person name="Robin G.P."/>
            <person name="Auger A."/>
            <person name="Hainaut M."/>
            <person name="Henrissat B."/>
            <person name="Kim K.-T."/>
            <person name="Lee Y.-H."/>
            <person name="Lespinet O."/>
            <person name="Schwartz D.C."/>
            <person name="Thon M.R."/>
            <person name="O'Connell R.J."/>
        </authorList>
    </citation>
    <scope>NUCLEOTIDE SEQUENCE [LARGE SCALE GENOMIC DNA]</scope>
    <source>
        <strain evidence="10">IMI 349063</strain>
    </source>
</reference>
<dbReference type="EMBL" id="LTAN01000002">
    <property type="protein sequence ID" value="OBR13368.1"/>
    <property type="molecule type" value="Genomic_DNA"/>
</dbReference>
<dbReference type="PANTHER" id="PTHR45646">
    <property type="entry name" value="SERINE/THREONINE-PROTEIN KINASE DOA-RELATED"/>
    <property type="match status" value="1"/>
</dbReference>
<dbReference type="PROSITE" id="PS00107">
    <property type="entry name" value="PROTEIN_KINASE_ATP"/>
    <property type="match status" value="1"/>
</dbReference>
<evidence type="ECO:0000256" key="6">
    <source>
        <dbReference type="PROSITE-ProRule" id="PRU10141"/>
    </source>
</evidence>
<protein>
    <submittedName>
        <fullName evidence="9">Protein kinase</fullName>
    </submittedName>
</protein>
<dbReference type="PANTHER" id="PTHR45646:SF11">
    <property type="entry name" value="SERINE_THREONINE-PROTEIN KINASE DOA"/>
    <property type="match status" value="1"/>
</dbReference>
<evidence type="ECO:0000256" key="7">
    <source>
        <dbReference type="RuleBase" id="RU000304"/>
    </source>
</evidence>
<dbReference type="AlphaFoldDB" id="A0A1B7YN92"/>
<name>A0A1B7YN92_COLHI</name>
<proteinExistence type="inferred from homology"/>
<keyword evidence="4 9" id="KW-0418">Kinase</keyword>
<dbReference type="GO" id="GO:0005634">
    <property type="term" value="C:nucleus"/>
    <property type="evidence" value="ECO:0007669"/>
    <property type="project" value="TreeGrafter"/>
</dbReference>
<evidence type="ECO:0000256" key="2">
    <source>
        <dbReference type="ARBA" id="ARBA00022679"/>
    </source>
</evidence>
<dbReference type="GeneID" id="28861176"/>
<keyword evidence="10" id="KW-1185">Reference proteome</keyword>
<organism evidence="9 10">
    <name type="scientific">Colletotrichum higginsianum (strain IMI 349063)</name>
    <name type="common">Crucifer anthracnose fungus</name>
    <dbReference type="NCBI Taxonomy" id="759273"/>
    <lineage>
        <taxon>Eukaryota</taxon>
        <taxon>Fungi</taxon>
        <taxon>Dikarya</taxon>
        <taxon>Ascomycota</taxon>
        <taxon>Pezizomycotina</taxon>
        <taxon>Sordariomycetes</taxon>
        <taxon>Hypocreomycetidae</taxon>
        <taxon>Glomerellales</taxon>
        <taxon>Glomerellaceae</taxon>
        <taxon>Colletotrichum</taxon>
        <taxon>Colletotrichum destructivum species complex</taxon>
    </lineage>
</organism>
<dbReference type="InterPro" id="IPR051175">
    <property type="entry name" value="CLK_kinases"/>
</dbReference>
<comment type="similarity">
    <text evidence="7">Belongs to the protein kinase superfamily.</text>
</comment>
<dbReference type="GO" id="GO:0005524">
    <property type="term" value="F:ATP binding"/>
    <property type="evidence" value="ECO:0007669"/>
    <property type="project" value="UniProtKB-UniRule"/>
</dbReference>
<evidence type="ECO:0000256" key="1">
    <source>
        <dbReference type="ARBA" id="ARBA00022527"/>
    </source>
</evidence>
<keyword evidence="2" id="KW-0808">Transferase</keyword>
<dbReference type="RefSeq" id="XP_018161885.1">
    <property type="nucleotide sequence ID" value="XM_018297069.1"/>
</dbReference>
<feature type="binding site" evidence="6">
    <location>
        <position position="89"/>
    </location>
    <ligand>
        <name>ATP</name>
        <dbReference type="ChEBI" id="CHEBI:30616"/>
    </ligand>
</feature>
<dbReference type="InterPro" id="IPR000719">
    <property type="entry name" value="Prot_kinase_dom"/>
</dbReference>
<dbReference type="InterPro" id="IPR011009">
    <property type="entry name" value="Kinase-like_dom_sf"/>
</dbReference>
<dbReference type="VEuPathDB" id="FungiDB:CH63R_02094"/>
<sequence length="419" mass="48032">MASVIRRLPWFDRVWKPLTFSNPKFKRIPLREKIEEELIPDYTASRYYPVSIGEVLRNRYQIVCKLGFGASSTVWLARDLEGRRHVALKLFVNSKALGSQLDHELTMYKRISTSSVKHPGRGAVRELLDSFDVAGPDGCHRCLVHPPLWESVLTFLHRNPVRMLPAPVLAFVLRRLFLALDFLHTECQIIHSDIKADNIMFGIEDDSVFSAFEEQELLNPSPRKLVDGRAVYLSRELQMPKEWGASVLCDFGSAVVGDTDHTEDVQPDIYRAPEVILEAPWSYQIDIWNTGCMIWDLFEGDHLFTGRDPEHQKYRSRAHLAEIVALLGQPPQALLDLGKSSHRFFTDEEIAYKSASCEGEFRADIPPANEMSLEGKEISLEGENRDLFLAMMRKMVQWEPSKRYSAKALADDEWIIKNM</sequence>
<dbReference type="OrthoDB" id="5979581at2759"/>
<dbReference type="SMART" id="SM00220">
    <property type="entry name" value="S_TKc"/>
    <property type="match status" value="1"/>
</dbReference>
<dbReference type="PROSITE" id="PS50011">
    <property type="entry name" value="PROTEIN_KINASE_DOM"/>
    <property type="match status" value="1"/>
</dbReference>
<keyword evidence="5 6" id="KW-0067">ATP-binding</keyword>
<keyword evidence="1 7" id="KW-0723">Serine/threonine-protein kinase</keyword>
<dbReference type="PROSITE" id="PS00108">
    <property type="entry name" value="PROTEIN_KINASE_ST"/>
    <property type="match status" value="1"/>
</dbReference>
<dbReference type="Proteomes" id="UP000092177">
    <property type="component" value="Chromosome 2"/>
</dbReference>
<accession>A0A1B7YN92</accession>
<evidence type="ECO:0000313" key="9">
    <source>
        <dbReference type="EMBL" id="OBR13368.1"/>
    </source>
</evidence>
<evidence type="ECO:0000256" key="3">
    <source>
        <dbReference type="ARBA" id="ARBA00022741"/>
    </source>
</evidence>
<evidence type="ECO:0000256" key="5">
    <source>
        <dbReference type="ARBA" id="ARBA00022840"/>
    </source>
</evidence>
<dbReference type="InterPro" id="IPR008271">
    <property type="entry name" value="Ser/Thr_kinase_AS"/>
</dbReference>